<gene>
    <name evidence="2" type="primary">Acey_s0170.g245</name>
    <name evidence="2" type="ORF">Y032_0170g245</name>
</gene>
<accession>A0A016SUZ6</accession>
<reference evidence="3" key="1">
    <citation type="journal article" date="2015" name="Nat. Genet.">
        <title>The genome and transcriptome of the zoonotic hookworm Ancylostoma ceylanicum identify infection-specific gene families.</title>
        <authorList>
            <person name="Schwarz E.M."/>
            <person name="Hu Y."/>
            <person name="Antoshechkin I."/>
            <person name="Miller M.M."/>
            <person name="Sternberg P.W."/>
            <person name="Aroian R.V."/>
        </authorList>
    </citation>
    <scope>NUCLEOTIDE SEQUENCE</scope>
    <source>
        <strain evidence="3">HY135</strain>
    </source>
</reference>
<feature type="region of interest" description="Disordered" evidence="1">
    <location>
        <begin position="59"/>
        <end position="106"/>
    </location>
</feature>
<keyword evidence="3" id="KW-1185">Reference proteome</keyword>
<sequence length="106" mass="11932">MLRRALISIFPDAAFAPSQSLLATVHILRTGKKAGFCDGGHGFETSEWCDYVFKELPNRQTKSKKSLSASTTGQRQSKAAQRDQHLSNDENRITNDDFNNELELHH</sequence>
<dbReference type="AlphaFoldDB" id="A0A016SUZ6"/>
<evidence type="ECO:0000313" key="3">
    <source>
        <dbReference type="Proteomes" id="UP000024635"/>
    </source>
</evidence>
<comment type="caution">
    <text evidence="2">The sequence shown here is derived from an EMBL/GenBank/DDBJ whole genome shotgun (WGS) entry which is preliminary data.</text>
</comment>
<dbReference type="Proteomes" id="UP000024635">
    <property type="component" value="Unassembled WGS sequence"/>
</dbReference>
<dbReference type="EMBL" id="JARK01001506">
    <property type="protein sequence ID" value="EYB94523.1"/>
    <property type="molecule type" value="Genomic_DNA"/>
</dbReference>
<organism evidence="2 3">
    <name type="scientific">Ancylostoma ceylanicum</name>
    <dbReference type="NCBI Taxonomy" id="53326"/>
    <lineage>
        <taxon>Eukaryota</taxon>
        <taxon>Metazoa</taxon>
        <taxon>Ecdysozoa</taxon>
        <taxon>Nematoda</taxon>
        <taxon>Chromadorea</taxon>
        <taxon>Rhabditida</taxon>
        <taxon>Rhabditina</taxon>
        <taxon>Rhabditomorpha</taxon>
        <taxon>Strongyloidea</taxon>
        <taxon>Ancylostomatidae</taxon>
        <taxon>Ancylostomatinae</taxon>
        <taxon>Ancylostoma</taxon>
    </lineage>
</organism>
<protein>
    <submittedName>
        <fullName evidence="2">Uncharacterized protein</fullName>
    </submittedName>
</protein>
<evidence type="ECO:0000313" key="2">
    <source>
        <dbReference type="EMBL" id="EYB94523.1"/>
    </source>
</evidence>
<proteinExistence type="predicted"/>
<feature type="compositionally biased region" description="Basic and acidic residues" evidence="1">
    <location>
        <begin position="80"/>
        <end position="95"/>
    </location>
</feature>
<evidence type="ECO:0000256" key="1">
    <source>
        <dbReference type="SAM" id="MobiDB-lite"/>
    </source>
</evidence>
<name>A0A016SUZ6_9BILA</name>